<dbReference type="PANTHER" id="PTHR33480:SF1">
    <property type="entry name" value="TYR RECOMBINASE DOMAIN-CONTAINING PROTEIN"/>
    <property type="match status" value="1"/>
</dbReference>
<sequence length="248" mass="28693">MQFSTTLKNEAVKRMKILTENDIQRELWAELNQIALAYITLFNRRRAGEMSKILQTSFTSRMPLGVQKMVKGCLSPVERELCSAFSRMQITVKKGRTVTVLLISEMEAWIAILNENRCHTQNCNAEQPEVQNCKDQLNYENTSLKWHKLLDLLRFTGHNIQVHRKYYRLTEDALQVAKVSKLLLASEGGFNITGMKLDDIEVAQANERRVWTEDEKGAILNHFRKEIVSQCLPMKRDIERCLANEPAH</sequence>
<evidence type="ECO:0000313" key="3">
    <source>
        <dbReference type="Proteomes" id="UP000014760"/>
    </source>
</evidence>
<dbReference type="EMBL" id="KB304239">
    <property type="protein sequence ID" value="ELU02256.1"/>
    <property type="molecule type" value="Genomic_DNA"/>
</dbReference>
<reference evidence="2" key="3">
    <citation type="submission" date="2015-06" db="UniProtKB">
        <authorList>
            <consortium name="EnsemblMetazoa"/>
        </authorList>
    </citation>
    <scope>IDENTIFICATION</scope>
</reference>
<dbReference type="EMBL" id="AMQN01001647">
    <property type="status" value="NOT_ANNOTATED_CDS"/>
    <property type="molecule type" value="Genomic_DNA"/>
</dbReference>
<dbReference type="AlphaFoldDB" id="R7U7X2"/>
<evidence type="ECO:0000313" key="2">
    <source>
        <dbReference type="EnsemblMetazoa" id="CapteP213794"/>
    </source>
</evidence>
<reference evidence="3" key="1">
    <citation type="submission" date="2012-12" db="EMBL/GenBank/DDBJ databases">
        <authorList>
            <person name="Hellsten U."/>
            <person name="Grimwood J."/>
            <person name="Chapman J.A."/>
            <person name="Shapiro H."/>
            <person name="Aerts A."/>
            <person name="Otillar R.P."/>
            <person name="Terry A.Y."/>
            <person name="Boore J.L."/>
            <person name="Simakov O."/>
            <person name="Marletaz F."/>
            <person name="Cho S.-J."/>
            <person name="Edsinger-Gonzales E."/>
            <person name="Havlak P."/>
            <person name="Kuo D.-H."/>
            <person name="Larsson T."/>
            <person name="Lv J."/>
            <person name="Arendt D."/>
            <person name="Savage R."/>
            <person name="Osoegawa K."/>
            <person name="de Jong P."/>
            <person name="Lindberg D.R."/>
            <person name="Seaver E.C."/>
            <person name="Weisblat D.A."/>
            <person name="Putnam N.H."/>
            <person name="Grigoriev I.V."/>
            <person name="Rokhsar D.S."/>
        </authorList>
    </citation>
    <scope>NUCLEOTIDE SEQUENCE</scope>
    <source>
        <strain evidence="3">I ESC-2004</strain>
    </source>
</reference>
<organism evidence="1">
    <name type="scientific">Capitella teleta</name>
    <name type="common">Polychaete worm</name>
    <dbReference type="NCBI Taxonomy" id="283909"/>
    <lineage>
        <taxon>Eukaryota</taxon>
        <taxon>Metazoa</taxon>
        <taxon>Spiralia</taxon>
        <taxon>Lophotrochozoa</taxon>
        <taxon>Annelida</taxon>
        <taxon>Polychaeta</taxon>
        <taxon>Sedentaria</taxon>
        <taxon>Scolecida</taxon>
        <taxon>Capitellidae</taxon>
        <taxon>Capitella</taxon>
    </lineage>
</organism>
<dbReference type="OMA" id="RAMSENC"/>
<proteinExistence type="predicted"/>
<dbReference type="HOGENOM" id="CLU_1121020_0_0_1"/>
<dbReference type="Proteomes" id="UP000014760">
    <property type="component" value="Unassembled WGS sequence"/>
</dbReference>
<accession>R7U7X2</accession>
<gene>
    <name evidence="1" type="ORF">CAPTEDRAFT_213794</name>
</gene>
<name>R7U7X2_CAPTE</name>
<reference evidence="1 3" key="2">
    <citation type="journal article" date="2013" name="Nature">
        <title>Insights into bilaterian evolution from three spiralian genomes.</title>
        <authorList>
            <person name="Simakov O."/>
            <person name="Marletaz F."/>
            <person name="Cho S.J."/>
            <person name="Edsinger-Gonzales E."/>
            <person name="Havlak P."/>
            <person name="Hellsten U."/>
            <person name="Kuo D.H."/>
            <person name="Larsson T."/>
            <person name="Lv J."/>
            <person name="Arendt D."/>
            <person name="Savage R."/>
            <person name="Osoegawa K."/>
            <person name="de Jong P."/>
            <person name="Grimwood J."/>
            <person name="Chapman J.A."/>
            <person name="Shapiro H."/>
            <person name="Aerts A."/>
            <person name="Otillar R.P."/>
            <person name="Terry A.Y."/>
            <person name="Boore J.L."/>
            <person name="Grigoriev I.V."/>
            <person name="Lindberg D.R."/>
            <person name="Seaver E.C."/>
            <person name="Weisblat D.A."/>
            <person name="Putnam N.H."/>
            <person name="Rokhsar D.S."/>
        </authorList>
    </citation>
    <scope>NUCLEOTIDE SEQUENCE</scope>
    <source>
        <strain evidence="1 3">I ESC-2004</strain>
    </source>
</reference>
<keyword evidence="3" id="KW-1185">Reference proteome</keyword>
<dbReference type="EnsemblMetazoa" id="CapteT213794">
    <property type="protein sequence ID" value="CapteP213794"/>
    <property type="gene ID" value="CapteG213794"/>
</dbReference>
<evidence type="ECO:0000313" key="1">
    <source>
        <dbReference type="EMBL" id="ELU02256.1"/>
    </source>
</evidence>
<dbReference type="OrthoDB" id="5376140at2759"/>
<protein>
    <submittedName>
        <fullName evidence="1 2">Uncharacterized protein</fullName>
    </submittedName>
</protein>
<dbReference type="PANTHER" id="PTHR33480">
    <property type="entry name" value="SET DOMAIN-CONTAINING PROTEIN-RELATED"/>
    <property type="match status" value="1"/>
</dbReference>